<dbReference type="EMBL" id="JALDAW010000011">
    <property type="protein sequence ID" value="MDY5167948.1"/>
    <property type="molecule type" value="Genomic_DNA"/>
</dbReference>
<feature type="transmembrane region" description="Helical" evidence="1">
    <location>
        <begin position="93"/>
        <end position="118"/>
    </location>
</feature>
<dbReference type="RefSeq" id="WP_022939600.1">
    <property type="nucleotide sequence ID" value="NZ_BAABZA010000001.1"/>
</dbReference>
<evidence type="ECO:0000313" key="4">
    <source>
        <dbReference type="Proteomes" id="UP000247612"/>
    </source>
</evidence>
<keyword evidence="1" id="KW-0812">Transmembrane</keyword>
<feature type="transmembrane region" description="Helical" evidence="1">
    <location>
        <begin position="59"/>
        <end position="86"/>
    </location>
</feature>
<evidence type="ECO:0000313" key="2">
    <source>
        <dbReference type="EMBL" id="MDY5167948.1"/>
    </source>
</evidence>
<protein>
    <submittedName>
        <fullName evidence="2">Stage II sporulation protein M</fullName>
    </submittedName>
</protein>
<feature type="transmembrane region" description="Helical" evidence="1">
    <location>
        <begin position="124"/>
        <end position="143"/>
    </location>
</feature>
<dbReference type="Proteomes" id="UP001276902">
    <property type="component" value="Unassembled WGS sequence"/>
</dbReference>
<dbReference type="OrthoDB" id="1648431at2"/>
<evidence type="ECO:0000256" key="1">
    <source>
        <dbReference type="SAM" id="Phobius"/>
    </source>
</evidence>
<comment type="caution">
    <text evidence="2">The sequence shown here is derived from an EMBL/GenBank/DDBJ whole genome shotgun (WGS) entry which is preliminary data.</text>
</comment>
<dbReference type="STRING" id="1034346.GCA_000313565_03322"/>
<feature type="transmembrane region" description="Helical" evidence="1">
    <location>
        <begin position="12"/>
        <end position="30"/>
    </location>
</feature>
<dbReference type="InterPro" id="IPR002798">
    <property type="entry name" value="SpoIIM-like"/>
</dbReference>
<keyword evidence="1" id="KW-0472">Membrane</keyword>
<dbReference type="AlphaFoldDB" id="A0A2V2FTU6"/>
<keyword evidence="4" id="KW-1185">Reference proteome</keyword>
<reference evidence="3 4" key="1">
    <citation type="submission" date="2018-05" db="EMBL/GenBank/DDBJ databases">
        <title>Genomic Encyclopedia of Type Strains, Phase IV (KMG-IV): sequencing the most valuable type-strain genomes for metagenomic binning, comparative biology and taxonomic classification.</title>
        <authorList>
            <person name="Goeker M."/>
        </authorList>
    </citation>
    <scope>NUCLEOTIDE SEQUENCE [LARGE SCALE GENOMIC DNA]</scope>
    <source>
        <strain evidence="3 4">JC118</strain>
    </source>
</reference>
<dbReference type="GeneID" id="94439308"/>
<dbReference type="Pfam" id="PF01944">
    <property type="entry name" value="SpoIIM"/>
    <property type="match status" value="1"/>
</dbReference>
<gene>
    <name evidence="3" type="ORF">DES51_11311</name>
    <name evidence="2" type="ORF">MQE39_07455</name>
</gene>
<proteinExistence type="predicted"/>
<feature type="transmembrane region" description="Helical" evidence="1">
    <location>
        <begin position="164"/>
        <end position="186"/>
    </location>
</feature>
<dbReference type="EMBL" id="QJKH01000013">
    <property type="protein sequence ID" value="PXX76817.1"/>
    <property type="molecule type" value="Genomic_DNA"/>
</dbReference>
<evidence type="ECO:0000313" key="5">
    <source>
        <dbReference type="Proteomes" id="UP001276902"/>
    </source>
</evidence>
<keyword evidence="1" id="KW-1133">Transmembrane helix</keyword>
<reference evidence="2" key="2">
    <citation type="submission" date="2022-03" db="EMBL/GenBank/DDBJ databases">
        <title>First case of bacteraemia caused by Dielma fastidiosa in a patient hospitalised with diverticulitis.</title>
        <authorList>
            <person name="Forman-Ankjaer B."/>
            <person name="Hvid-Jensen F."/>
            <person name="Kobel C.M."/>
            <person name="Greve T."/>
        </authorList>
    </citation>
    <scope>NUCLEOTIDE SEQUENCE</scope>
    <source>
        <strain evidence="2">AUH_DF_2021</strain>
    </source>
</reference>
<name>A0A2V2FTU6_9FIRM</name>
<sequence>MKKKESFSLTFIYLLMIAGFLCGLIISRIVDLSSVTALDSLLTTVNQNSDTYAYFVSQFVIGIIFILFIFFLGTSVIGIPAIAFVLFTRGVQIGFSCVLFVATYQLKGILGILLALLPQVLLDIAAIVIVAVFSIECSTHLLYCTLNPMKMNAKDYVNRGLTHLLLAFVFVLIGSYLKSTLILKLIELFNLI</sequence>
<accession>A0A2V2FTU6</accession>
<dbReference type="Proteomes" id="UP000247612">
    <property type="component" value="Unassembled WGS sequence"/>
</dbReference>
<organism evidence="2 5">
    <name type="scientific">Dielma fastidiosa</name>
    <dbReference type="NCBI Taxonomy" id="1034346"/>
    <lineage>
        <taxon>Bacteria</taxon>
        <taxon>Bacillati</taxon>
        <taxon>Bacillota</taxon>
        <taxon>Erysipelotrichia</taxon>
        <taxon>Erysipelotrichales</taxon>
        <taxon>Erysipelotrichaceae</taxon>
        <taxon>Dielma</taxon>
    </lineage>
</organism>
<evidence type="ECO:0000313" key="3">
    <source>
        <dbReference type="EMBL" id="PXX76817.1"/>
    </source>
</evidence>